<dbReference type="EMBL" id="JADBEJ010000004">
    <property type="protein sequence ID" value="MBE1576312.1"/>
    <property type="molecule type" value="Genomic_DNA"/>
</dbReference>
<gene>
    <name evidence="2" type="ORF">H4W30_003359</name>
</gene>
<reference evidence="2 3" key="1">
    <citation type="submission" date="2020-10" db="EMBL/GenBank/DDBJ databases">
        <title>Sequencing the genomes of 1000 actinobacteria strains.</title>
        <authorList>
            <person name="Klenk H.-P."/>
        </authorList>
    </citation>
    <scope>NUCLEOTIDE SEQUENCE [LARGE SCALE GENOMIC DNA]</scope>
    <source>
        <strain evidence="2 3">DSM 46661</strain>
    </source>
</reference>
<organism evidence="2 3">
    <name type="scientific">Amycolatopsis roodepoortensis</name>
    <dbReference type="NCBI Taxonomy" id="700274"/>
    <lineage>
        <taxon>Bacteria</taxon>
        <taxon>Bacillati</taxon>
        <taxon>Actinomycetota</taxon>
        <taxon>Actinomycetes</taxon>
        <taxon>Pseudonocardiales</taxon>
        <taxon>Pseudonocardiaceae</taxon>
        <taxon>Amycolatopsis</taxon>
    </lineage>
</organism>
<dbReference type="RefSeq" id="WP_192743619.1">
    <property type="nucleotide sequence ID" value="NZ_JADBEJ010000004.1"/>
</dbReference>
<evidence type="ECO:0000313" key="3">
    <source>
        <dbReference type="Proteomes" id="UP000656548"/>
    </source>
</evidence>
<name>A0ABR9L7I4_9PSEU</name>
<dbReference type="InterPro" id="IPR037217">
    <property type="entry name" value="Trp/Indoleamine_2_3_dOase-like"/>
</dbReference>
<dbReference type="Gene3D" id="1.20.58.480">
    <property type="match status" value="2"/>
</dbReference>
<dbReference type="SUPFAM" id="SSF140959">
    <property type="entry name" value="Indolic compounds 2,3-dioxygenase-like"/>
    <property type="match status" value="1"/>
</dbReference>
<feature type="region of interest" description="Disordered" evidence="1">
    <location>
        <begin position="1"/>
        <end position="20"/>
    </location>
</feature>
<comment type="caution">
    <text evidence="2">The sequence shown here is derived from an EMBL/GenBank/DDBJ whole genome shotgun (WGS) entry which is preliminary data.</text>
</comment>
<accession>A0ABR9L7I4</accession>
<evidence type="ECO:0000256" key="1">
    <source>
        <dbReference type="SAM" id="MobiDB-lite"/>
    </source>
</evidence>
<keyword evidence="3" id="KW-1185">Reference proteome</keyword>
<sequence>MTPQKDTPAGSVAAPPTTTGVGRLSLRAVGAGSWRRSPRLAVELLDRWSARTSGPAAEGTSGFPFEAVLGHFQAVGRNQADPDLIERLRVLAGSLPPPRTVHDRILANWLPGTFDHEDGNYDSYAAIPLLEELAGADGPDRIDAGLDGLIVALLADLLRFEATGLRANPNAAKQRARTQATFRALVRAGEIAPLAEDLLPSIPSSDTARGDRELAAADAVLTRVAEPVRHAVRIAMLPTTNRHDEVMFIRSVQTFELLYRRIARGLERAVSFVDGGEPSAAIGEVTEAADKIAATTLLYRVLTTMPRESFAEIRANTSGRSAIQSRAYREIELRGAPIPPNPQAPPLSVEGISLQEVFTAMPGGPAATALAAAMRNLDDAWRGMKRTHWGITLKIIGQVPGTGGTSGADYLRIAADQPLFPVLHPGTGEQDGGVRIA</sequence>
<evidence type="ECO:0000313" key="2">
    <source>
        <dbReference type="EMBL" id="MBE1576312.1"/>
    </source>
</evidence>
<dbReference type="Proteomes" id="UP000656548">
    <property type="component" value="Unassembled WGS sequence"/>
</dbReference>
<proteinExistence type="predicted"/>
<protein>
    <submittedName>
        <fullName evidence="2">Tryptophan 2,3-dioxygenase</fullName>
    </submittedName>
</protein>